<evidence type="ECO:0000256" key="6">
    <source>
        <dbReference type="ARBA" id="ARBA00022840"/>
    </source>
</evidence>
<keyword evidence="17" id="KW-1185">Reference proteome</keyword>
<dbReference type="PATRIC" id="fig|742737.3.peg.2030"/>
<evidence type="ECO:0000256" key="12">
    <source>
        <dbReference type="HAMAP-Rule" id="MF_02004"/>
    </source>
</evidence>
<dbReference type="InterPro" id="IPR010978">
    <property type="entry name" value="tRNA-bd_arm"/>
</dbReference>
<dbReference type="SUPFAM" id="SSF46589">
    <property type="entry name" value="tRNA-binding arm"/>
    <property type="match status" value="1"/>
</dbReference>
<dbReference type="InterPro" id="IPR009080">
    <property type="entry name" value="tRNAsynth_Ia_anticodon-bd"/>
</dbReference>
<evidence type="ECO:0000256" key="11">
    <source>
        <dbReference type="ARBA" id="ARBA00060830"/>
    </source>
</evidence>
<dbReference type="SUPFAM" id="SSF52374">
    <property type="entry name" value="Nucleotidylyl transferase"/>
    <property type="match status" value="1"/>
</dbReference>
<evidence type="ECO:0000256" key="7">
    <source>
        <dbReference type="ARBA" id="ARBA00022917"/>
    </source>
</evidence>
<dbReference type="Pfam" id="PF08264">
    <property type="entry name" value="Anticodon_1"/>
    <property type="match status" value="1"/>
</dbReference>
<dbReference type="RefSeq" id="WP_006779986.1">
    <property type="nucleotide sequence ID" value="NZ_CP040506.1"/>
</dbReference>
<dbReference type="FunFam" id="3.90.740.10:FF:000005">
    <property type="entry name" value="Valine--tRNA ligase, mitochondrial"/>
    <property type="match status" value="1"/>
</dbReference>
<evidence type="ECO:0000259" key="15">
    <source>
        <dbReference type="Pfam" id="PF10458"/>
    </source>
</evidence>
<keyword evidence="5 12" id="KW-0547">Nucleotide-binding</keyword>
<dbReference type="SUPFAM" id="SSF50677">
    <property type="entry name" value="ValRS/IleRS/LeuRS editing domain"/>
    <property type="match status" value="1"/>
</dbReference>
<dbReference type="GO" id="GO:0004832">
    <property type="term" value="F:valine-tRNA ligase activity"/>
    <property type="evidence" value="ECO:0007669"/>
    <property type="project" value="UniProtKB-UniRule"/>
</dbReference>
<proteinExistence type="inferred from homology"/>
<protein>
    <recommendedName>
        <fullName evidence="12">Valine--tRNA ligase</fullName>
        <ecNumber evidence="12">6.1.1.9</ecNumber>
    </recommendedName>
    <alternativeName>
        <fullName evidence="12">Valyl-tRNA synthetase</fullName>
        <shortName evidence="12">ValRS</shortName>
    </alternativeName>
</protein>
<accession>G5IES9</accession>
<dbReference type="HAMAP" id="MF_02004">
    <property type="entry name" value="Val_tRNA_synth_type1"/>
    <property type="match status" value="1"/>
</dbReference>
<keyword evidence="3 12" id="KW-0963">Cytoplasm</keyword>
<evidence type="ECO:0000259" key="14">
    <source>
        <dbReference type="Pfam" id="PF08264"/>
    </source>
</evidence>
<dbReference type="PROSITE" id="PS00178">
    <property type="entry name" value="AA_TRNA_LIGASE_I"/>
    <property type="match status" value="1"/>
</dbReference>
<dbReference type="InterPro" id="IPR009008">
    <property type="entry name" value="Val/Leu/Ile-tRNA-synth_edit"/>
</dbReference>
<dbReference type="Pfam" id="PF10458">
    <property type="entry name" value="Val_tRNA-synt_C"/>
    <property type="match status" value="1"/>
</dbReference>
<dbReference type="SUPFAM" id="SSF47323">
    <property type="entry name" value="Anticodon-binding domain of a subclass of class I aminoacyl-tRNA synthetases"/>
    <property type="match status" value="1"/>
</dbReference>
<dbReference type="PRINTS" id="PR00986">
    <property type="entry name" value="TRNASYNTHVAL"/>
</dbReference>
<dbReference type="EMBL" id="ADLN01000038">
    <property type="protein sequence ID" value="EHI60022.1"/>
    <property type="molecule type" value="Genomic_DNA"/>
</dbReference>
<reference evidence="16 17" key="1">
    <citation type="submission" date="2011-08" db="EMBL/GenBank/DDBJ databases">
        <title>The Genome Sequence of Clostridium hathewayi WAL-18680.</title>
        <authorList>
            <consortium name="The Broad Institute Genome Sequencing Platform"/>
            <person name="Earl A."/>
            <person name="Ward D."/>
            <person name="Feldgarden M."/>
            <person name="Gevers D."/>
            <person name="Finegold S.M."/>
            <person name="Summanen P.H."/>
            <person name="Molitoris D.R."/>
            <person name="Song M."/>
            <person name="Daigneault M."/>
            <person name="Allen-Vercoe E."/>
            <person name="Young S.K."/>
            <person name="Zeng Q."/>
            <person name="Gargeya S."/>
            <person name="Fitzgerald M."/>
            <person name="Haas B."/>
            <person name="Abouelleil A."/>
            <person name="Alvarado L."/>
            <person name="Arachchi H.M."/>
            <person name="Berlin A."/>
            <person name="Brown A."/>
            <person name="Chapman S.B."/>
            <person name="Chen Z."/>
            <person name="Dunbar C."/>
            <person name="Freedman E."/>
            <person name="Gearin G."/>
            <person name="Gellesch M."/>
            <person name="Goldberg J."/>
            <person name="Griggs A."/>
            <person name="Gujja S."/>
            <person name="Heiman D."/>
            <person name="Howarth C."/>
            <person name="Larson L."/>
            <person name="Lui A."/>
            <person name="MacDonald P.J.P."/>
            <person name="Montmayeur A."/>
            <person name="Murphy C."/>
            <person name="Neiman D."/>
            <person name="Pearson M."/>
            <person name="Priest M."/>
            <person name="Roberts A."/>
            <person name="Saif S."/>
            <person name="Shea T."/>
            <person name="Shenoy N."/>
            <person name="Sisk P."/>
            <person name="Stolte C."/>
            <person name="Sykes S."/>
            <person name="Wortman J."/>
            <person name="Nusbaum C."/>
            <person name="Birren B."/>
        </authorList>
    </citation>
    <scope>NUCLEOTIDE SEQUENCE [LARGE SCALE GENOMIC DNA]</scope>
    <source>
        <strain evidence="16 17">WAL-18680</strain>
    </source>
</reference>
<comment type="subcellular location">
    <subcellularLocation>
        <location evidence="1 12">Cytoplasm</location>
    </subcellularLocation>
</comment>
<dbReference type="InterPro" id="IPR002300">
    <property type="entry name" value="aa-tRNA-synth_Ia"/>
</dbReference>
<dbReference type="GO" id="GO:0002161">
    <property type="term" value="F:aminoacyl-tRNA deacylase activity"/>
    <property type="evidence" value="ECO:0007669"/>
    <property type="project" value="InterPro"/>
</dbReference>
<organism evidence="16 17">
    <name type="scientific">Hungatella hathewayi WAL-18680</name>
    <dbReference type="NCBI Taxonomy" id="742737"/>
    <lineage>
        <taxon>Bacteria</taxon>
        <taxon>Bacillati</taxon>
        <taxon>Bacillota</taxon>
        <taxon>Clostridia</taxon>
        <taxon>Lachnospirales</taxon>
        <taxon>Lachnospiraceae</taxon>
        <taxon>Hungatella</taxon>
    </lineage>
</organism>
<sequence>MKELEKNYNPSEIEDKLYQKWLQNHYFHAEPNPDKKPFTIVMPPPNITGQLHMGHALDNTMQDILTRFKRMQGYEALWQPGTDHAAIATEVKVIESLKKQGLDKDQLGRDGFLEKCWDWRKEYGGKIINQLHKLGSSADWDRERFTMDEGCSDAVLEVFIKLYEKGYIYKGSRIINWCPVCQTSISDAEVEHQEQDGFFWHINYPIVGEEGRFVEIATTRPETLLGDTAVAVNPEDERYQDLIGKMLKLPLTDREIPVVADPYVDKEFGTGCVKITPAHDPNDFEVGKRHNLPELTIMHDDATIDLPGSKYDGMERYEARKAMVEDLKEQGLLVKIVPHSHNVGTHDRCKTTVEPMIKQQWFVKMDEMAKPAIEALKSGELKFVPESFGKTYLHWLENIRDWCISRQLWWGHRIPAYYCEDCGEIVVSRQQPEKCPKCGCTHLKQDEDTLDTWFSSALWPFSTLGWPKQTRDLEYFYPTDVLVTGYDIIFFWVIRMVFSGIEQTGKTPFHTVLIHGLVRDSEGRKMSKSLGNGIDPLEVIDKYGADALRMTLITGNAPGNDMRFYWERVEASRNFANKVWNASRFIMMNIEKAPNTEVSLDDLTMADRWILSKANTLAKDVTENLDKYELGIALQKVYDFVWEEFCDWYIEMVKPRLWAEEDTSKAAAIWTLKTVLIQSLKLLHPYIPFITEEIFCNLQEEEESIMISSWPEYREKWSFKEEEQAVETIKEAVRAIRNVRTSMNVPPSKKAKVYVVSENQELLQIFEHSRVFFATLGYASEVSLQADKTGIADDAVSAVIPQAAIYMPFAELVDISKEIERLTKEEERLAKELARVDGMLANERFVSKAPEAKIQEERDKREKYAQMMEQVQARLSQLR</sequence>
<comment type="domain">
    <text evidence="12">The C-terminal coiled-coil domain is crucial for aminoacylation activity.</text>
</comment>
<feature type="short sequence motif" description="'KMSKS' region" evidence="12">
    <location>
        <begin position="525"/>
        <end position="529"/>
    </location>
</feature>
<dbReference type="Pfam" id="PF00133">
    <property type="entry name" value="tRNA-synt_1"/>
    <property type="match status" value="1"/>
</dbReference>
<dbReference type="CDD" id="cd07962">
    <property type="entry name" value="Anticodon_Ia_Val"/>
    <property type="match status" value="1"/>
</dbReference>
<feature type="domain" description="Aminoacyl-tRNA synthetase class Ia" evidence="13">
    <location>
        <begin position="16"/>
        <end position="563"/>
    </location>
</feature>
<keyword evidence="8 12" id="KW-0175">Coiled coil</keyword>
<comment type="subunit">
    <text evidence="2 12">Monomer.</text>
</comment>
<dbReference type="GO" id="GO:0005829">
    <property type="term" value="C:cytosol"/>
    <property type="evidence" value="ECO:0007669"/>
    <property type="project" value="TreeGrafter"/>
</dbReference>
<comment type="catalytic activity">
    <reaction evidence="10 12">
        <text>tRNA(Val) + L-valine + ATP = L-valyl-tRNA(Val) + AMP + diphosphate</text>
        <dbReference type="Rhea" id="RHEA:10704"/>
        <dbReference type="Rhea" id="RHEA-COMP:9672"/>
        <dbReference type="Rhea" id="RHEA-COMP:9708"/>
        <dbReference type="ChEBI" id="CHEBI:30616"/>
        <dbReference type="ChEBI" id="CHEBI:33019"/>
        <dbReference type="ChEBI" id="CHEBI:57762"/>
        <dbReference type="ChEBI" id="CHEBI:78442"/>
        <dbReference type="ChEBI" id="CHEBI:78537"/>
        <dbReference type="ChEBI" id="CHEBI:456215"/>
        <dbReference type="EC" id="6.1.1.9"/>
    </reaction>
</comment>
<dbReference type="InterPro" id="IPR033705">
    <property type="entry name" value="Anticodon_Ia_Val"/>
</dbReference>
<dbReference type="InterPro" id="IPR001412">
    <property type="entry name" value="aa-tRNA-synth_I_CS"/>
</dbReference>
<dbReference type="InterPro" id="IPR014729">
    <property type="entry name" value="Rossmann-like_a/b/a_fold"/>
</dbReference>
<dbReference type="EC" id="6.1.1.9" evidence="12"/>
<feature type="domain" description="Valyl-tRNA synthetase tRNA-binding arm" evidence="15">
    <location>
        <begin position="814"/>
        <end position="878"/>
    </location>
</feature>
<feature type="binding site" evidence="12">
    <location>
        <position position="528"/>
    </location>
    <ligand>
        <name>ATP</name>
        <dbReference type="ChEBI" id="CHEBI:30616"/>
    </ligand>
</feature>
<evidence type="ECO:0000256" key="3">
    <source>
        <dbReference type="ARBA" id="ARBA00022490"/>
    </source>
</evidence>
<feature type="coiled-coil region" evidence="12">
    <location>
        <begin position="812"/>
        <end position="874"/>
    </location>
</feature>
<dbReference type="FunFam" id="1.10.730.10:FF:000014">
    <property type="entry name" value="Valine--tRNA ligase"/>
    <property type="match status" value="1"/>
</dbReference>
<comment type="function">
    <text evidence="12">Catalyzes the attachment of valine to tRNA(Val). As ValRS can inadvertently accommodate and process structurally similar amino acids such as threonine, to avoid such errors, it has a 'posttransfer' editing activity that hydrolyzes mischarged Thr-tRNA(Val) in a tRNA-dependent manner.</text>
</comment>
<gene>
    <name evidence="12" type="primary">valS</name>
    <name evidence="16" type="ORF">HMPREF9473_02006</name>
</gene>
<dbReference type="FunFam" id="3.40.50.620:FF:000032">
    <property type="entry name" value="Valine--tRNA ligase"/>
    <property type="match status" value="1"/>
</dbReference>
<dbReference type="CDD" id="cd00817">
    <property type="entry name" value="ValRS_core"/>
    <property type="match status" value="1"/>
</dbReference>
<dbReference type="PANTHER" id="PTHR11946:SF93">
    <property type="entry name" value="VALINE--TRNA LIGASE, CHLOROPLASTIC_MITOCHONDRIAL 2"/>
    <property type="match status" value="1"/>
</dbReference>
<keyword evidence="9 12" id="KW-0030">Aminoacyl-tRNA synthetase</keyword>
<evidence type="ECO:0000256" key="5">
    <source>
        <dbReference type="ARBA" id="ARBA00022741"/>
    </source>
</evidence>
<dbReference type="AlphaFoldDB" id="G5IES9"/>
<name>G5IES9_9FIRM</name>
<keyword evidence="4 12" id="KW-0436">Ligase</keyword>
<dbReference type="InterPro" id="IPR002303">
    <property type="entry name" value="Valyl-tRNA_ligase"/>
</dbReference>
<dbReference type="Gene3D" id="3.40.50.620">
    <property type="entry name" value="HUPs"/>
    <property type="match status" value="2"/>
</dbReference>
<dbReference type="InterPro" id="IPR019499">
    <property type="entry name" value="Val-tRNA_synth_tRNA-bd"/>
</dbReference>
<evidence type="ECO:0000256" key="1">
    <source>
        <dbReference type="ARBA" id="ARBA00004496"/>
    </source>
</evidence>
<dbReference type="NCBIfam" id="NF004349">
    <property type="entry name" value="PRK05729.1"/>
    <property type="match status" value="1"/>
</dbReference>
<comment type="similarity">
    <text evidence="11 12">Belongs to the class-I aminoacyl-tRNA synthetase family. ValS type 1 subfamily.</text>
</comment>
<dbReference type="InterPro" id="IPR037118">
    <property type="entry name" value="Val-tRNA_synth_C_sf"/>
</dbReference>
<feature type="domain" description="Methionyl/Valyl/Leucyl/Isoleucyl-tRNA synthetase anticodon-binding" evidence="14">
    <location>
        <begin position="607"/>
        <end position="754"/>
    </location>
</feature>
<comment type="caution">
    <text evidence="16">The sequence shown here is derived from an EMBL/GenBank/DDBJ whole genome shotgun (WGS) entry which is preliminary data.</text>
</comment>
<dbReference type="GO" id="GO:0005524">
    <property type="term" value="F:ATP binding"/>
    <property type="evidence" value="ECO:0007669"/>
    <property type="project" value="UniProtKB-UniRule"/>
</dbReference>
<keyword evidence="7 12" id="KW-0648">Protein biosynthesis</keyword>
<evidence type="ECO:0000256" key="10">
    <source>
        <dbReference type="ARBA" id="ARBA00047552"/>
    </source>
</evidence>
<dbReference type="OrthoDB" id="9810365at2"/>
<evidence type="ECO:0000256" key="9">
    <source>
        <dbReference type="ARBA" id="ARBA00023146"/>
    </source>
</evidence>
<dbReference type="Gene3D" id="1.10.730.10">
    <property type="entry name" value="Isoleucyl-tRNA Synthetase, Domain 1"/>
    <property type="match status" value="1"/>
</dbReference>
<evidence type="ECO:0000256" key="2">
    <source>
        <dbReference type="ARBA" id="ARBA00011245"/>
    </source>
</evidence>
<dbReference type="NCBIfam" id="TIGR00422">
    <property type="entry name" value="valS"/>
    <property type="match status" value="1"/>
</dbReference>
<evidence type="ECO:0000313" key="17">
    <source>
        <dbReference type="Proteomes" id="UP000005384"/>
    </source>
</evidence>
<dbReference type="Gene3D" id="1.10.287.380">
    <property type="entry name" value="Valyl-tRNA synthetase, C-terminal domain"/>
    <property type="match status" value="1"/>
</dbReference>
<dbReference type="GO" id="GO:0006438">
    <property type="term" value="P:valyl-tRNA aminoacylation"/>
    <property type="evidence" value="ECO:0007669"/>
    <property type="project" value="UniProtKB-UniRule"/>
</dbReference>
<keyword evidence="6 12" id="KW-0067">ATP-binding</keyword>
<dbReference type="FunFam" id="3.40.50.620:FF:000098">
    <property type="entry name" value="Valine--tRNA ligase"/>
    <property type="match status" value="1"/>
</dbReference>
<evidence type="ECO:0000256" key="8">
    <source>
        <dbReference type="ARBA" id="ARBA00023054"/>
    </source>
</evidence>
<evidence type="ECO:0000313" key="16">
    <source>
        <dbReference type="EMBL" id="EHI60022.1"/>
    </source>
</evidence>
<dbReference type="PANTHER" id="PTHR11946">
    <property type="entry name" value="VALYL-TRNA SYNTHETASES"/>
    <property type="match status" value="1"/>
</dbReference>
<evidence type="ECO:0000259" key="13">
    <source>
        <dbReference type="Pfam" id="PF00133"/>
    </source>
</evidence>
<dbReference type="Proteomes" id="UP000005384">
    <property type="component" value="Unassembled WGS sequence"/>
</dbReference>
<dbReference type="FunFam" id="1.10.287.380:FF:000001">
    <property type="entry name" value="Valine--tRNA ligase"/>
    <property type="match status" value="1"/>
</dbReference>
<evidence type="ECO:0000256" key="4">
    <source>
        <dbReference type="ARBA" id="ARBA00022598"/>
    </source>
</evidence>
<dbReference type="HOGENOM" id="CLU_001493_0_2_9"/>
<dbReference type="InterPro" id="IPR013155">
    <property type="entry name" value="M/V/L/I-tRNA-synth_anticd-bd"/>
</dbReference>
<comment type="domain">
    <text evidence="12">ValRS has two distinct active sites: one for aminoacylation and one for editing. The misactivated threonine is translocated from the active site to the editing site.</text>
</comment>
<feature type="short sequence motif" description="'HIGH' region" evidence="12">
    <location>
        <begin position="45"/>
        <end position="55"/>
    </location>
</feature>